<dbReference type="Proteomes" id="UP000308744">
    <property type="component" value="Unassembled WGS sequence"/>
</dbReference>
<protein>
    <submittedName>
        <fullName evidence="1">Uncharacterized protein</fullName>
    </submittedName>
</protein>
<dbReference type="EMBL" id="SZPU01000062">
    <property type="protein sequence ID" value="TKI65576.1"/>
    <property type="molecule type" value="Genomic_DNA"/>
</dbReference>
<keyword evidence="2" id="KW-1185">Reference proteome</keyword>
<name>A0A4U2YV98_9BACI</name>
<dbReference type="SUPFAM" id="SSF88659">
    <property type="entry name" value="Sigma3 and sigma4 domains of RNA polymerase sigma factors"/>
    <property type="match status" value="1"/>
</dbReference>
<organism evidence="1 2">
    <name type="scientific">Lysinibacillus mangiferihumi</name>
    <dbReference type="NCBI Taxonomy" id="1130819"/>
    <lineage>
        <taxon>Bacteria</taxon>
        <taxon>Bacillati</taxon>
        <taxon>Bacillota</taxon>
        <taxon>Bacilli</taxon>
        <taxon>Bacillales</taxon>
        <taxon>Bacillaceae</taxon>
        <taxon>Lysinibacillus</taxon>
    </lineage>
</organism>
<accession>A0A4U2YV98</accession>
<gene>
    <name evidence="1" type="ORF">FC756_16130</name>
</gene>
<dbReference type="AlphaFoldDB" id="A0A4U2YV98"/>
<proteinExistence type="predicted"/>
<sequence length="150" mass="17438">MGKQGQKIYNATEVLEIIDRYSHMKKALGFDIESPYANDIMVADYDNIGMPRGKYKISDPTPKQAFKNKSILPERLVKEYNSKIDFIDEFSTHLKRERDITILHWRLSGMKTKHIAELEGITERHVRRIISDIAKRMSEMSVMSEMSDVS</sequence>
<evidence type="ECO:0000313" key="1">
    <source>
        <dbReference type="EMBL" id="TKI65576.1"/>
    </source>
</evidence>
<dbReference type="InterPro" id="IPR013324">
    <property type="entry name" value="RNA_pol_sigma_r3/r4-like"/>
</dbReference>
<dbReference type="RefSeq" id="WP_107896393.1">
    <property type="nucleotide sequence ID" value="NZ_PYWM01000020.1"/>
</dbReference>
<reference evidence="1 2" key="1">
    <citation type="submission" date="2019-04" db="EMBL/GenBank/DDBJ databases">
        <title>Lysinibacillus genome sequencing.</title>
        <authorList>
            <person name="Dunlap C."/>
        </authorList>
    </citation>
    <scope>NUCLEOTIDE SEQUENCE [LARGE SCALE GENOMIC DNA]</scope>
    <source>
        <strain evidence="1 2">CCTCC AB 2010389</strain>
    </source>
</reference>
<evidence type="ECO:0000313" key="2">
    <source>
        <dbReference type="Proteomes" id="UP000308744"/>
    </source>
</evidence>
<comment type="caution">
    <text evidence="1">The sequence shown here is derived from an EMBL/GenBank/DDBJ whole genome shotgun (WGS) entry which is preliminary data.</text>
</comment>